<evidence type="ECO:0000313" key="1">
    <source>
        <dbReference type="EMBL" id="KIM85536.1"/>
    </source>
</evidence>
<protein>
    <submittedName>
        <fullName evidence="1">Uncharacterized protein</fullName>
    </submittedName>
</protein>
<reference evidence="2" key="2">
    <citation type="submission" date="2015-01" db="EMBL/GenBank/DDBJ databases">
        <title>Evolutionary Origins and Diversification of the Mycorrhizal Mutualists.</title>
        <authorList>
            <consortium name="DOE Joint Genome Institute"/>
            <consortium name="Mycorrhizal Genomics Consortium"/>
            <person name="Kohler A."/>
            <person name="Kuo A."/>
            <person name="Nagy L.G."/>
            <person name="Floudas D."/>
            <person name="Copeland A."/>
            <person name="Barry K.W."/>
            <person name="Cichocki N."/>
            <person name="Veneault-Fourrey C."/>
            <person name="LaButti K."/>
            <person name="Lindquist E.A."/>
            <person name="Lipzen A."/>
            <person name="Lundell T."/>
            <person name="Morin E."/>
            <person name="Murat C."/>
            <person name="Riley R."/>
            <person name="Ohm R."/>
            <person name="Sun H."/>
            <person name="Tunlid A."/>
            <person name="Henrissat B."/>
            <person name="Grigoriev I.V."/>
            <person name="Hibbett D.S."/>
            <person name="Martin F."/>
        </authorList>
    </citation>
    <scope>NUCLEOTIDE SEQUENCE [LARGE SCALE GENOMIC DNA]</scope>
    <source>
        <strain evidence="2">F 1598</strain>
    </source>
</reference>
<evidence type="ECO:0000313" key="2">
    <source>
        <dbReference type="Proteomes" id="UP000054166"/>
    </source>
</evidence>
<dbReference type="HOGENOM" id="CLU_1468734_0_0_1"/>
<keyword evidence="2" id="KW-1185">Reference proteome</keyword>
<dbReference type="InParanoid" id="A0A0C3G4E5"/>
<reference evidence="1 2" key="1">
    <citation type="submission" date="2014-04" db="EMBL/GenBank/DDBJ databases">
        <authorList>
            <consortium name="DOE Joint Genome Institute"/>
            <person name="Kuo A."/>
            <person name="Tarkka M."/>
            <person name="Buscot F."/>
            <person name="Kohler A."/>
            <person name="Nagy L.G."/>
            <person name="Floudas D."/>
            <person name="Copeland A."/>
            <person name="Barry K.W."/>
            <person name="Cichocki N."/>
            <person name="Veneault-Fourrey C."/>
            <person name="LaButti K."/>
            <person name="Lindquist E.A."/>
            <person name="Lipzen A."/>
            <person name="Lundell T."/>
            <person name="Morin E."/>
            <person name="Murat C."/>
            <person name="Sun H."/>
            <person name="Tunlid A."/>
            <person name="Henrissat B."/>
            <person name="Grigoriev I.V."/>
            <person name="Hibbett D.S."/>
            <person name="Martin F."/>
            <person name="Nordberg H.P."/>
            <person name="Cantor M.N."/>
            <person name="Hua S.X."/>
        </authorList>
    </citation>
    <scope>NUCLEOTIDE SEQUENCE [LARGE SCALE GENOMIC DNA]</scope>
    <source>
        <strain evidence="1 2">F 1598</strain>
    </source>
</reference>
<sequence length="184" mass="20494">MLFEEEYRAECWTFLGFGDPRLDGVQDYKLHSQGGGGGEEGHTHEMLNHDLLVPRPQIRLSNRHSYLPSANSHRRALTPQLLSPRLGLVWMEGEKRTVNVKSANPILVSPPLLIEATLTSAKNSGKLLKPTTLNAARLSFSSSPVPTFPPVPELVAVAVVFESSLQNFLLPPLQPSKRLERRQR</sequence>
<accession>A0A0C3G4E5</accession>
<dbReference type="Proteomes" id="UP000054166">
    <property type="component" value="Unassembled WGS sequence"/>
</dbReference>
<proteinExistence type="predicted"/>
<dbReference type="EMBL" id="KN832984">
    <property type="protein sequence ID" value="KIM85536.1"/>
    <property type="molecule type" value="Genomic_DNA"/>
</dbReference>
<dbReference type="AlphaFoldDB" id="A0A0C3G4E5"/>
<organism evidence="1 2">
    <name type="scientific">Piloderma croceum (strain F 1598)</name>
    <dbReference type="NCBI Taxonomy" id="765440"/>
    <lineage>
        <taxon>Eukaryota</taxon>
        <taxon>Fungi</taxon>
        <taxon>Dikarya</taxon>
        <taxon>Basidiomycota</taxon>
        <taxon>Agaricomycotina</taxon>
        <taxon>Agaricomycetes</taxon>
        <taxon>Agaricomycetidae</taxon>
        <taxon>Atheliales</taxon>
        <taxon>Atheliaceae</taxon>
        <taxon>Piloderma</taxon>
    </lineage>
</organism>
<gene>
    <name evidence="1" type="ORF">PILCRDRAFT_5229</name>
</gene>
<name>A0A0C3G4E5_PILCF</name>